<dbReference type="AlphaFoldDB" id="B5EB06"/>
<dbReference type="Gene3D" id="3.40.50.1820">
    <property type="entry name" value="alpha/beta hydrolase"/>
    <property type="match status" value="1"/>
</dbReference>
<keyword evidence="2" id="KW-0808">Transferase</keyword>
<evidence type="ECO:0000313" key="2">
    <source>
        <dbReference type="EMBL" id="ACH38867.1"/>
    </source>
</evidence>
<evidence type="ECO:0000259" key="1">
    <source>
        <dbReference type="Pfam" id="PF12697"/>
    </source>
</evidence>
<dbReference type="KEGG" id="gbm:Gbem_1853"/>
<dbReference type="PANTHER" id="PTHR43139:SF52">
    <property type="entry name" value="SI:DKEY-122A22.2"/>
    <property type="match status" value="1"/>
</dbReference>
<dbReference type="EMBL" id="CP001124">
    <property type="protein sequence ID" value="ACH38867.1"/>
    <property type="molecule type" value="Genomic_DNA"/>
</dbReference>
<gene>
    <name evidence="2" type="ordered locus">Gbem_1853</name>
</gene>
<dbReference type="STRING" id="404380.Gbem_1853"/>
<sequence length="354" mass="38906">MNADDLLSLSDETAVYRFRKCHRFHPVVKQRSRLFTPIVPCLAGVGCLYQALASLRDRREYAPPGTLVSGGDCHLHLFSAGEGAPSVILESGLGGMCSGWTWVHSEVARFSRVVSYDRAGLGWSGPDPGRKSAVVAACRLRAALRQAGIHPPFVLVGHSMGGLFVRVFADLFRYETAGMVLVDAVHPDQHLRSSAIRTHMNSGFRFLRAVPFLARLGYIRLSRFFRDWGDGLPARQAAEAEAMLADCRHLRSTLEESLAWKEICAEVRCVGELGDLPLAVVTAGSDVLPGQPELQNELAALSSDSVHVIVKRADHVTLVTRREYALRVVDAVRHVVRRTTSAPDKTSIRGCFLR</sequence>
<dbReference type="InterPro" id="IPR052370">
    <property type="entry name" value="Meta-cleavage_hydrolase"/>
</dbReference>
<dbReference type="Proteomes" id="UP000008825">
    <property type="component" value="Chromosome"/>
</dbReference>
<dbReference type="InterPro" id="IPR000073">
    <property type="entry name" value="AB_hydrolase_1"/>
</dbReference>
<organism evidence="2 3">
    <name type="scientific">Citrifermentans bemidjiense (strain ATCC BAA-1014 / DSM 16622 / JCM 12645 / Bem)</name>
    <name type="common">Geobacter bemidjiensis</name>
    <dbReference type="NCBI Taxonomy" id="404380"/>
    <lineage>
        <taxon>Bacteria</taxon>
        <taxon>Pseudomonadati</taxon>
        <taxon>Thermodesulfobacteriota</taxon>
        <taxon>Desulfuromonadia</taxon>
        <taxon>Geobacterales</taxon>
        <taxon>Geobacteraceae</taxon>
        <taxon>Citrifermentans</taxon>
    </lineage>
</organism>
<protein>
    <submittedName>
        <fullName evidence="2">Hydrolase or acyltransferase, alpha/beta fold family</fullName>
    </submittedName>
</protein>
<keyword evidence="3" id="KW-1185">Reference proteome</keyword>
<dbReference type="InterPro" id="IPR029058">
    <property type="entry name" value="AB_hydrolase_fold"/>
</dbReference>
<dbReference type="SUPFAM" id="SSF53474">
    <property type="entry name" value="alpha/beta-Hydrolases"/>
    <property type="match status" value="1"/>
</dbReference>
<reference evidence="2 3" key="2">
    <citation type="journal article" date="2010" name="BMC Genomics">
        <title>The genome of Geobacter bemidjiensis, exemplar for the subsurface clade of Geobacter species that predominate in Fe(III)-reducing subsurface environments.</title>
        <authorList>
            <person name="Aklujkar M."/>
            <person name="Young N.D."/>
            <person name="Holmes D."/>
            <person name="Chavan M."/>
            <person name="Risso C."/>
            <person name="Kiss H.E."/>
            <person name="Han C.S."/>
            <person name="Land M.L."/>
            <person name="Lovley D.R."/>
        </authorList>
    </citation>
    <scope>NUCLEOTIDE SEQUENCE [LARGE SCALE GENOMIC DNA]</scope>
    <source>
        <strain evidence="3">ATCC BAA-1014 / DSM 16622 / JCM 12645 / Bem</strain>
    </source>
</reference>
<dbReference type="GO" id="GO:0016746">
    <property type="term" value="F:acyltransferase activity"/>
    <property type="evidence" value="ECO:0007669"/>
    <property type="project" value="UniProtKB-KW"/>
</dbReference>
<keyword evidence="2" id="KW-0012">Acyltransferase</keyword>
<dbReference type="Pfam" id="PF12697">
    <property type="entry name" value="Abhydrolase_6"/>
    <property type="match status" value="1"/>
</dbReference>
<keyword evidence="2" id="KW-0378">Hydrolase</keyword>
<dbReference type="RefSeq" id="WP_012530285.1">
    <property type="nucleotide sequence ID" value="NC_011146.1"/>
</dbReference>
<accession>B5EB06</accession>
<dbReference type="GO" id="GO:0016787">
    <property type="term" value="F:hydrolase activity"/>
    <property type="evidence" value="ECO:0007669"/>
    <property type="project" value="UniProtKB-KW"/>
</dbReference>
<dbReference type="OrthoDB" id="9793083at2"/>
<dbReference type="PANTHER" id="PTHR43139">
    <property type="entry name" value="SI:DKEY-122A22.2"/>
    <property type="match status" value="1"/>
</dbReference>
<dbReference type="HOGENOM" id="CLU_020336_9_0_7"/>
<reference evidence="2 3" key="1">
    <citation type="submission" date="2008-07" db="EMBL/GenBank/DDBJ databases">
        <title>Complete sequence of Geobacter bemidjiensis BEM.</title>
        <authorList>
            <consortium name="US DOE Joint Genome Institute"/>
            <person name="Lucas S."/>
            <person name="Copeland A."/>
            <person name="Lapidus A."/>
            <person name="Glavina del Rio T."/>
            <person name="Dalin E."/>
            <person name="Tice H."/>
            <person name="Bruce D."/>
            <person name="Goodwin L."/>
            <person name="Pitluck S."/>
            <person name="Kiss H."/>
            <person name="Brettin T."/>
            <person name="Detter J.C."/>
            <person name="Han C."/>
            <person name="Kuske C.R."/>
            <person name="Schmutz J."/>
            <person name="Larimer F."/>
            <person name="Land M."/>
            <person name="Hauser L."/>
            <person name="Kyrpides N."/>
            <person name="Lykidis A."/>
            <person name="Lovley D."/>
            <person name="Richardson P."/>
        </authorList>
    </citation>
    <scope>NUCLEOTIDE SEQUENCE [LARGE SCALE GENOMIC DNA]</scope>
    <source>
        <strain evidence="3">ATCC BAA-1014 / DSM 16622 / JCM 12645 / Bem</strain>
    </source>
</reference>
<dbReference type="eggNOG" id="COG0596">
    <property type="taxonomic scope" value="Bacteria"/>
</dbReference>
<name>B5EB06_CITBB</name>
<feature type="domain" description="AB hydrolase-1" evidence="1">
    <location>
        <begin position="92"/>
        <end position="323"/>
    </location>
</feature>
<proteinExistence type="predicted"/>
<evidence type="ECO:0000313" key="3">
    <source>
        <dbReference type="Proteomes" id="UP000008825"/>
    </source>
</evidence>